<name>A0A0L1J1T8_ASPN3</name>
<reference evidence="12 13" key="1">
    <citation type="submission" date="2014-06" db="EMBL/GenBank/DDBJ databases">
        <title>The Genome of the Aflatoxigenic Filamentous Fungus Aspergillus nomius.</title>
        <authorList>
            <person name="Moore M.G."/>
            <person name="Shannon B.M."/>
            <person name="Brian M.M."/>
        </authorList>
    </citation>
    <scope>NUCLEOTIDE SEQUENCE [LARGE SCALE GENOMIC DNA]</scope>
    <source>
        <strain evidence="12 13">NRRL 13137</strain>
    </source>
</reference>
<dbReference type="EMBL" id="JNOM01000148">
    <property type="protein sequence ID" value="KNG85625.1"/>
    <property type="molecule type" value="Genomic_DNA"/>
</dbReference>
<dbReference type="GO" id="GO:0005768">
    <property type="term" value="C:endosome"/>
    <property type="evidence" value="ECO:0007669"/>
    <property type="project" value="UniProtKB-SubCell"/>
</dbReference>
<dbReference type="GO" id="GO:0043162">
    <property type="term" value="P:ubiquitin-dependent protein catabolic process via the multivesicular body sorting pathway"/>
    <property type="evidence" value="ECO:0007669"/>
    <property type="project" value="UniProtKB-ARBA"/>
</dbReference>
<feature type="compositionally biased region" description="Pro residues" evidence="8">
    <location>
        <begin position="575"/>
        <end position="585"/>
    </location>
</feature>
<feature type="transmembrane region" description="Helical" evidence="9">
    <location>
        <begin position="195"/>
        <end position="216"/>
    </location>
</feature>
<evidence type="ECO:0000256" key="5">
    <source>
        <dbReference type="ARBA" id="ARBA00022927"/>
    </source>
</evidence>
<feature type="compositionally biased region" description="Pro residues" evidence="8">
    <location>
        <begin position="535"/>
        <end position="554"/>
    </location>
</feature>
<feature type="compositionally biased region" description="Low complexity" evidence="8">
    <location>
        <begin position="586"/>
        <end position="606"/>
    </location>
</feature>
<evidence type="ECO:0000256" key="6">
    <source>
        <dbReference type="ARBA" id="ARBA00023054"/>
    </source>
</evidence>
<feature type="region of interest" description="Disordered" evidence="8">
    <location>
        <begin position="288"/>
        <end position="324"/>
    </location>
</feature>
<dbReference type="STRING" id="1509407.A0A0L1J1T8"/>
<dbReference type="RefSeq" id="XP_015406548.1">
    <property type="nucleotide sequence ID" value="XM_015551298.1"/>
</dbReference>
<dbReference type="CDD" id="cd11685">
    <property type="entry name" value="UEV_TSG101-like"/>
    <property type="match status" value="1"/>
</dbReference>
<dbReference type="Pfam" id="PF09454">
    <property type="entry name" value="Vps23_core"/>
    <property type="match status" value="1"/>
</dbReference>
<keyword evidence="4" id="KW-0967">Endosome</keyword>
<keyword evidence="9" id="KW-0812">Transmembrane</keyword>
<feature type="domain" description="SB" evidence="10">
    <location>
        <begin position="870"/>
        <end position="938"/>
    </location>
</feature>
<keyword evidence="6" id="KW-0175">Coiled coil</keyword>
<dbReference type="GO" id="GO:0000750">
    <property type="term" value="P:pheromone-dependent signal transduction involved in conjugation with cellular fusion"/>
    <property type="evidence" value="ECO:0007669"/>
    <property type="project" value="TreeGrafter"/>
</dbReference>
<dbReference type="SUPFAM" id="SSF54495">
    <property type="entry name" value="UBC-like"/>
    <property type="match status" value="1"/>
</dbReference>
<feature type="compositionally biased region" description="Polar residues" evidence="8">
    <location>
        <begin position="311"/>
        <end position="324"/>
    </location>
</feature>
<keyword evidence="3 7" id="KW-0813">Transport</keyword>
<dbReference type="GO" id="GO:0072666">
    <property type="term" value="P:establishment of protein localization to vacuole"/>
    <property type="evidence" value="ECO:0007669"/>
    <property type="project" value="UniProtKB-ARBA"/>
</dbReference>
<dbReference type="Proteomes" id="UP000037505">
    <property type="component" value="Unassembled WGS sequence"/>
</dbReference>
<evidence type="ECO:0000259" key="11">
    <source>
        <dbReference type="PROSITE" id="PS51322"/>
    </source>
</evidence>
<feature type="transmembrane region" description="Helical" evidence="9">
    <location>
        <begin position="114"/>
        <end position="132"/>
    </location>
</feature>
<evidence type="ECO:0000256" key="7">
    <source>
        <dbReference type="PROSITE-ProRule" id="PRU00644"/>
    </source>
</evidence>
<dbReference type="InterPro" id="IPR027458">
    <property type="entry name" value="STE2_TM1-TM2_sf"/>
</dbReference>
<dbReference type="Gene3D" id="3.10.110.10">
    <property type="entry name" value="Ubiquitin Conjugating Enzyme"/>
    <property type="match status" value="1"/>
</dbReference>
<evidence type="ECO:0000256" key="9">
    <source>
        <dbReference type="SAM" id="Phobius"/>
    </source>
</evidence>
<evidence type="ECO:0000256" key="2">
    <source>
        <dbReference type="ARBA" id="ARBA00009594"/>
    </source>
</evidence>
<evidence type="ECO:0000259" key="10">
    <source>
        <dbReference type="PROSITE" id="PS51312"/>
    </source>
</evidence>
<dbReference type="PRINTS" id="PR00250">
    <property type="entry name" value="GPCRSTE2"/>
</dbReference>
<feature type="region of interest" description="Disordered" evidence="8">
    <location>
        <begin position="527"/>
        <end position="731"/>
    </location>
</feature>
<evidence type="ECO:0000256" key="8">
    <source>
        <dbReference type="SAM" id="MobiDB-lite"/>
    </source>
</evidence>
<comment type="similarity">
    <text evidence="2">Belongs to the ubiquitin-conjugating enzyme family. UEV subfamily.</text>
</comment>
<evidence type="ECO:0000313" key="12">
    <source>
        <dbReference type="EMBL" id="KNG85625.1"/>
    </source>
</evidence>
<keyword evidence="5 7" id="KW-0653">Protein transport</keyword>
<dbReference type="PANTHER" id="PTHR28009">
    <property type="entry name" value="PHEROMONE ALPHA FACTOR RECEPTOR"/>
    <property type="match status" value="1"/>
</dbReference>
<organism evidence="12 13">
    <name type="scientific">Aspergillus nomiae NRRL (strain ATCC 15546 / NRRL 13137 / CBS 260.88 / M93)</name>
    <dbReference type="NCBI Taxonomy" id="1509407"/>
    <lineage>
        <taxon>Eukaryota</taxon>
        <taxon>Fungi</taxon>
        <taxon>Dikarya</taxon>
        <taxon>Ascomycota</taxon>
        <taxon>Pezizomycotina</taxon>
        <taxon>Eurotiomycetes</taxon>
        <taxon>Eurotiomycetidae</taxon>
        <taxon>Eurotiales</taxon>
        <taxon>Aspergillaceae</taxon>
        <taxon>Aspergillus</taxon>
        <taxon>Aspergillus subgen. Circumdati</taxon>
    </lineage>
</organism>
<dbReference type="PANTHER" id="PTHR28009:SF1">
    <property type="entry name" value="PHEROMONE ALPHA FACTOR RECEPTOR"/>
    <property type="match status" value="1"/>
</dbReference>
<dbReference type="Gene3D" id="1.10.287.920">
    <property type="entry name" value="Pheromone alpha factor receptor"/>
    <property type="match status" value="1"/>
</dbReference>
<dbReference type="OrthoDB" id="306304at2759"/>
<keyword evidence="9" id="KW-1133">Transmembrane helix</keyword>
<comment type="caution">
    <text evidence="12">The sequence shown here is derived from an EMBL/GenBank/DDBJ whole genome shotgun (WGS) entry which is preliminary data.</text>
</comment>
<evidence type="ECO:0000256" key="4">
    <source>
        <dbReference type="ARBA" id="ARBA00022753"/>
    </source>
</evidence>
<dbReference type="GO" id="GO:0004932">
    <property type="term" value="F:mating-type factor pheromone receptor activity"/>
    <property type="evidence" value="ECO:0007669"/>
    <property type="project" value="InterPro"/>
</dbReference>
<keyword evidence="9" id="KW-0472">Membrane</keyword>
<sequence>MDSKFNPYYQNLTFHAADGTPFQVPVMMLDDFYQYCIQICINYGAQFGASVIIFIILLLLTRPDKRGSSVFFLNSGALLLNMGRLLCHMIYFTTDFVKAYQYFSGDYSRAPTSAYANSILGVILTTLLLICIETSLVLQVQVVCANLRRRYRTVLLCVSILVALIPVGFRLGYMVENCKTIVGADNPLSLVWLESATNIVITISICFFCSIFITKLGFAIRQRRRLGVRDFGPMKVIFVMGCQTLIIPALLSILQYVVTVPELNSNILTLVTISLPLSSIWAGVSLTRSSSTEDSPSRGALWNRLHDSDGTRSNQTSSTDTAVAMTYPSNKSRTVCYADQSAVRRQRDPEQGHGISVEHDVTPCTSSISSFDMAAVPQRTLNWLYSVLIRDHYDPRQTYQDPNRTYYDVASVLAQYPSLSPRTEVYTYENGFSALLLQLTGTVPVTFRGTVYKFPISLWVPNTYPREPPIVYVTPTQDMAVRVGQHVTLEGRVYHHYLAHWAEAWERSTLADLVSILREVFAKEPPVRYKQQQVPPRPQQPGPTQTPPPLPPLPAELGLPASHSPLHQNVSSPVPAVPPPPPPKPGQAVSAEQQQPIPAAQPNSSSPLPPLPPKEQDPRPKWHGKPDDSASLSSAAAPHGTSNASLYTRPLPSQADNRAPPGAIPQQFPRGPQQQPFHSLPQQVSPHRPSHHQANGGYRQMPPLQAPQQASHHSSQRPSSEAQPAVKPKAETPDLLTSPFEVELPSFAPGPAPPIPPNPEKDALLHAVSKALAATLQTNVSQTESAARSLQSQSDSLHAAIATLQGEISSLNTLNSSLQSNTSILQQSLHRADAVIADAQSRISPSAAQSSLDPVPSGLPPIDEVLVAPTVVGKQLYDLVAEERGIQQAIYALQTAHVKGVIGVETWSRHTRGLAREAFLKRALIRKIGKGMGLDEYQI</sequence>
<evidence type="ECO:0000256" key="1">
    <source>
        <dbReference type="ARBA" id="ARBA00004177"/>
    </source>
</evidence>
<evidence type="ECO:0000256" key="3">
    <source>
        <dbReference type="ARBA" id="ARBA00022448"/>
    </source>
</evidence>
<dbReference type="Pfam" id="PF02116">
    <property type="entry name" value="STE2"/>
    <property type="match status" value="1"/>
</dbReference>
<accession>A0A0L1J1T8</accession>
<keyword evidence="13" id="KW-1185">Reference proteome</keyword>
<proteinExistence type="inferred from homology"/>
<dbReference type="GO" id="GO:0038038">
    <property type="term" value="C:G protein-coupled receptor homodimeric complex"/>
    <property type="evidence" value="ECO:0007669"/>
    <property type="project" value="TreeGrafter"/>
</dbReference>
<evidence type="ECO:0008006" key="14">
    <source>
        <dbReference type="Google" id="ProtNLM"/>
    </source>
</evidence>
<evidence type="ECO:0000313" key="13">
    <source>
        <dbReference type="Proteomes" id="UP000037505"/>
    </source>
</evidence>
<dbReference type="InterPro" id="IPR000366">
    <property type="entry name" value="GPCR_STE2"/>
</dbReference>
<feature type="transmembrane region" description="Helical" evidence="9">
    <location>
        <begin position="236"/>
        <end position="257"/>
    </location>
</feature>
<dbReference type="Gene3D" id="6.10.140.820">
    <property type="match status" value="1"/>
</dbReference>
<dbReference type="Pfam" id="PF05743">
    <property type="entry name" value="UEV"/>
    <property type="match status" value="1"/>
</dbReference>
<dbReference type="GeneID" id="26807845"/>
<dbReference type="GO" id="GO:0006886">
    <property type="term" value="P:intracellular protein transport"/>
    <property type="evidence" value="ECO:0007669"/>
    <property type="project" value="UniProtKB-ARBA"/>
</dbReference>
<feature type="compositionally biased region" description="Low complexity" evidence="8">
    <location>
        <begin position="665"/>
        <end position="677"/>
    </location>
</feature>
<dbReference type="PROSITE" id="PS51312">
    <property type="entry name" value="SB"/>
    <property type="match status" value="1"/>
</dbReference>
<dbReference type="InterPro" id="IPR016135">
    <property type="entry name" value="UBQ-conjugating_enzyme/RWD"/>
</dbReference>
<gene>
    <name evidence="12" type="ORF">ANOM_006041</name>
</gene>
<dbReference type="PROSITE" id="PS51322">
    <property type="entry name" value="UEV"/>
    <property type="match status" value="1"/>
</dbReference>
<dbReference type="SUPFAM" id="SSF140111">
    <property type="entry name" value="Endosomal sorting complex assembly domain"/>
    <property type="match status" value="1"/>
</dbReference>
<feature type="compositionally biased region" description="Basic and acidic residues" evidence="8">
    <location>
        <begin position="614"/>
        <end position="628"/>
    </location>
</feature>
<feature type="transmembrane region" description="Helical" evidence="9">
    <location>
        <begin position="71"/>
        <end position="94"/>
    </location>
</feature>
<dbReference type="InterPro" id="IPR037202">
    <property type="entry name" value="ESCRT_assembly_dom"/>
</dbReference>
<protein>
    <recommendedName>
        <fullName evidence="14">Endosomal sorting complex protein TSG101</fullName>
    </recommendedName>
</protein>
<dbReference type="InterPro" id="IPR008883">
    <property type="entry name" value="UEV_N"/>
</dbReference>
<comment type="subcellular location">
    <subcellularLocation>
        <location evidence="1">Endosome</location>
    </subcellularLocation>
</comment>
<feature type="transmembrane region" description="Helical" evidence="9">
    <location>
        <begin position="32"/>
        <end position="59"/>
    </location>
</feature>
<feature type="domain" description="UEV" evidence="11">
    <location>
        <begin position="386"/>
        <end position="531"/>
    </location>
</feature>
<feature type="compositionally biased region" description="Low complexity" evidence="8">
    <location>
        <begin position="706"/>
        <end position="720"/>
    </location>
</feature>
<dbReference type="CDD" id="cd14939">
    <property type="entry name" value="7tmD_STE2"/>
    <property type="match status" value="1"/>
</dbReference>
<dbReference type="InterPro" id="IPR017916">
    <property type="entry name" value="SB_dom"/>
</dbReference>
<dbReference type="AlphaFoldDB" id="A0A0L1J1T8"/>
<feature type="transmembrane region" description="Helical" evidence="9">
    <location>
        <begin position="153"/>
        <end position="175"/>
    </location>
</feature>